<evidence type="ECO:0000256" key="1">
    <source>
        <dbReference type="SAM" id="MobiDB-lite"/>
    </source>
</evidence>
<sequence>MGCAASIKRSISLGRLDDTELVRKNSKETVATTTTKASFLRRVSLGSLSSMLSFRRKSDEPEEEATTMGAECRDLMFDPQTLEDRIAAIKLGAILNDADVAHLYFFSDYMLSKRTMVVIRLVTDMKTEKLMACKQHNLRKSDRSSKHDRSPELIKQQAIMLDACCSHPSIIKLQECFIHNGYFYEILEYARGGRLSDAILDAEHHTEQETANFLLQLLSAVLYMHERNLCHRDIKPEHLLIKDRAPAHCAEIKLCDFATTCLYTPGEQMTEKVTTPYYASPQVHEGLYSEVLDAWSCGVVMYLLLTGYPRKAKAQAEFPNMKGDDFRKALTKGKMHSLQERGSHISHNAHHLLDALLMTSEEHRYTPKQAIKNTWLMHHAPQHAVEEEAEPGGGLGVPGHCPDRAGMCTGKAKKNGSAAPVSLAEGDGGEAKKGAEFGALHLLPALLAAASVTLLATLAAPCFVAPPKRGLRGLEFRVRIPVAKKNAAYAKLPPLEDVPLEDIGATRQGKLGEESDTFFGISFQVWIFVILGAVTWAATWVLNLKPAKDAEGTYKTYIGAGALPPDGFTNPADPRVQEELTDEDDDLYSDDLRPGQAKGAKAASSAIV</sequence>
<name>A0A9P1BTU0_9DINO</name>
<accession>A0A9P1BTU0</accession>
<dbReference type="AlphaFoldDB" id="A0A9P1BTU0"/>
<reference evidence="5" key="2">
    <citation type="submission" date="2024-04" db="EMBL/GenBank/DDBJ databases">
        <authorList>
            <person name="Chen Y."/>
            <person name="Shah S."/>
            <person name="Dougan E. K."/>
            <person name="Thang M."/>
            <person name="Chan C."/>
        </authorList>
    </citation>
    <scope>NUCLEOTIDE SEQUENCE [LARGE SCALE GENOMIC DNA]</scope>
</reference>
<feature type="region of interest" description="Disordered" evidence="1">
    <location>
        <begin position="565"/>
        <end position="608"/>
    </location>
</feature>
<dbReference type="GO" id="GO:0005524">
    <property type="term" value="F:ATP binding"/>
    <property type="evidence" value="ECO:0007669"/>
    <property type="project" value="InterPro"/>
</dbReference>
<keyword evidence="2" id="KW-1133">Transmembrane helix</keyword>
<reference evidence="4" key="1">
    <citation type="submission" date="2022-10" db="EMBL/GenBank/DDBJ databases">
        <authorList>
            <person name="Chen Y."/>
            <person name="Dougan E. K."/>
            <person name="Chan C."/>
            <person name="Rhodes N."/>
            <person name="Thang M."/>
        </authorList>
    </citation>
    <scope>NUCLEOTIDE SEQUENCE</scope>
</reference>
<dbReference type="EMBL" id="CAMXCT020000371">
    <property type="protein sequence ID" value="CAL1131266.1"/>
    <property type="molecule type" value="Genomic_DNA"/>
</dbReference>
<dbReference type="Gene3D" id="3.30.200.20">
    <property type="entry name" value="Phosphorylase Kinase, domain 1"/>
    <property type="match status" value="1"/>
</dbReference>
<dbReference type="Pfam" id="PF00069">
    <property type="entry name" value="Pkinase"/>
    <property type="match status" value="1"/>
</dbReference>
<keyword evidence="2" id="KW-0472">Membrane</keyword>
<proteinExistence type="predicted"/>
<dbReference type="PANTHER" id="PTHR24347">
    <property type="entry name" value="SERINE/THREONINE-PROTEIN KINASE"/>
    <property type="match status" value="1"/>
</dbReference>
<evidence type="ECO:0000259" key="3">
    <source>
        <dbReference type="PROSITE" id="PS50011"/>
    </source>
</evidence>
<organism evidence="4">
    <name type="scientific">Cladocopium goreaui</name>
    <dbReference type="NCBI Taxonomy" id="2562237"/>
    <lineage>
        <taxon>Eukaryota</taxon>
        <taxon>Sar</taxon>
        <taxon>Alveolata</taxon>
        <taxon>Dinophyceae</taxon>
        <taxon>Suessiales</taxon>
        <taxon>Symbiodiniaceae</taxon>
        <taxon>Cladocopium</taxon>
    </lineage>
</organism>
<dbReference type="PROSITE" id="PS50011">
    <property type="entry name" value="PROTEIN_KINASE_DOM"/>
    <property type="match status" value="1"/>
</dbReference>
<comment type="caution">
    <text evidence="4">The sequence shown here is derived from an EMBL/GenBank/DDBJ whole genome shotgun (WGS) entry which is preliminary data.</text>
</comment>
<feature type="transmembrane region" description="Helical" evidence="2">
    <location>
        <begin position="442"/>
        <end position="464"/>
    </location>
</feature>
<dbReference type="Gene3D" id="1.10.510.10">
    <property type="entry name" value="Transferase(Phosphotransferase) domain 1"/>
    <property type="match status" value="1"/>
</dbReference>
<dbReference type="GO" id="GO:0004672">
    <property type="term" value="F:protein kinase activity"/>
    <property type="evidence" value="ECO:0007669"/>
    <property type="project" value="InterPro"/>
</dbReference>
<evidence type="ECO:0000256" key="2">
    <source>
        <dbReference type="SAM" id="Phobius"/>
    </source>
</evidence>
<dbReference type="EMBL" id="CAMXCT030000371">
    <property type="protein sequence ID" value="CAL4765203.1"/>
    <property type="molecule type" value="Genomic_DNA"/>
</dbReference>
<evidence type="ECO:0000313" key="6">
    <source>
        <dbReference type="Proteomes" id="UP001152797"/>
    </source>
</evidence>
<feature type="domain" description="Protein kinase" evidence="3">
    <location>
        <begin position="105"/>
        <end position="376"/>
    </location>
</feature>
<feature type="compositionally biased region" description="Low complexity" evidence="1">
    <location>
        <begin position="595"/>
        <end position="608"/>
    </location>
</feature>
<evidence type="ECO:0000313" key="5">
    <source>
        <dbReference type="EMBL" id="CAL1131266.1"/>
    </source>
</evidence>
<protein>
    <recommendedName>
        <fullName evidence="3">Protein kinase domain-containing protein</fullName>
    </recommendedName>
</protein>
<feature type="transmembrane region" description="Helical" evidence="2">
    <location>
        <begin position="517"/>
        <end position="542"/>
    </location>
</feature>
<feature type="compositionally biased region" description="Acidic residues" evidence="1">
    <location>
        <begin position="579"/>
        <end position="589"/>
    </location>
</feature>
<dbReference type="InterPro" id="IPR011009">
    <property type="entry name" value="Kinase-like_dom_sf"/>
</dbReference>
<gene>
    <name evidence="4" type="ORF">C1SCF055_LOCUS5990</name>
</gene>
<dbReference type="EMBL" id="CAMXCT010000371">
    <property type="protein sequence ID" value="CAI3977891.1"/>
    <property type="molecule type" value="Genomic_DNA"/>
</dbReference>
<dbReference type="OrthoDB" id="438510at2759"/>
<evidence type="ECO:0000313" key="4">
    <source>
        <dbReference type="EMBL" id="CAI3977891.1"/>
    </source>
</evidence>
<dbReference type="SUPFAM" id="SSF56112">
    <property type="entry name" value="Protein kinase-like (PK-like)"/>
    <property type="match status" value="1"/>
</dbReference>
<keyword evidence="6" id="KW-1185">Reference proteome</keyword>
<dbReference type="Proteomes" id="UP001152797">
    <property type="component" value="Unassembled WGS sequence"/>
</dbReference>
<keyword evidence="2" id="KW-0812">Transmembrane</keyword>
<dbReference type="InterPro" id="IPR000719">
    <property type="entry name" value="Prot_kinase_dom"/>
</dbReference>